<dbReference type="InterPro" id="IPR001849">
    <property type="entry name" value="PH_domain"/>
</dbReference>
<name>A0A0D2M8L8_9CHLO</name>
<dbReference type="PANTHER" id="PTHR23180:SF160">
    <property type="entry name" value="ADP-RIBOSYLATION FACTOR GTPASE-ACTIVATING PROTEIN EFFECTOR PROTEIN 1"/>
    <property type="match status" value="1"/>
</dbReference>
<gene>
    <name evidence="5" type="ORF">MNEG_10534</name>
</gene>
<dbReference type="SUPFAM" id="SSF103657">
    <property type="entry name" value="BAR/IMD domain-like"/>
    <property type="match status" value="1"/>
</dbReference>
<reference evidence="5 6" key="1">
    <citation type="journal article" date="2013" name="BMC Genomics">
        <title>Reconstruction of the lipid metabolism for the microalga Monoraphidium neglectum from its genome sequence reveals characteristics suitable for biofuel production.</title>
        <authorList>
            <person name="Bogen C."/>
            <person name="Al-Dilaimi A."/>
            <person name="Albersmeier A."/>
            <person name="Wichmann J."/>
            <person name="Grundmann M."/>
            <person name="Rupp O."/>
            <person name="Lauersen K.J."/>
            <person name="Blifernez-Klassen O."/>
            <person name="Kalinowski J."/>
            <person name="Goesmann A."/>
            <person name="Mussgnug J.H."/>
            <person name="Kruse O."/>
        </authorList>
    </citation>
    <scope>NUCLEOTIDE SEQUENCE [LARGE SCALE GENOMIC DNA]</scope>
    <source>
        <strain evidence="5 6">SAG 48.87</strain>
    </source>
</reference>
<dbReference type="PROSITE" id="PS50003">
    <property type="entry name" value="PH_DOMAIN"/>
    <property type="match status" value="1"/>
</dbReference>
<dbReference type="Gene3D" id="2.30.29.30">
    <property type="entry name" value="Pleckstrin-homology domain (PH domain)/Phosphotyrosine-binding domain (PTB)"/>
    <property type="match status" value="1"/>
</dbReference>
<dbReference type="Gene3D" id="1.20.1270.60">
    <property type="entry name" value="Arfaptin homology (AH) domain/BAR domain"/>
    <property type="match status" value="1"/>
</dbReference>
<evidence type="ECO:0000259" key="4">
    <source>
        <dbReference type="PROSITE" id="PS50003"/>
    </source>
</evidence>
<dbReference type="GO" id="GO:0046872">
    <property type="term" value="F:metal ion binding"/>
    <property type="evidence" value="ECO:0007669"/>
    <property type="project" value="UniProtKB-KW"/>
</dbReference>
<dbReference type="InterPro" id="IPR027267">
    <property type="entry name" value="AH/BAR_dom_sf"/>
</dbReference>
<dbReference type="Pfam" id="PF16746">
    <property type="entry name" value="BAR_3"/>
    <property type="match status" value="1"/>
</dbReference>
<proteinExistence type="predicted"/>
<dbReference type="PANTHER" id="PTHR23180">
    <property type="entry name" value="CENTAURIN/ARF"/>
    <property type="match status" value="1"/>
</dbReference>
<evidence type="ECO:0000256" key="3">
    <source>
        <dbReference type="SAM" id="MobiDB-lite"/>
    </source>
</evidence>
<dbReference type="AlphaFoldDB" id="A0A0D2M8L8"/>
<keyword evidence="1" id="KW-0479">Metal-binding</keyword>
<dbReference type="SUPFAM" id="SSF50729">
    <property type="entry name" value="PH domain-like"/>
    <property type="match status" value="1"/>
</dbReference>
<keyword evidence="2" id="KW-0862">Zinc</keyword>
<feature type="non-terminal residue" evidence="5">
    <location>
        <position position="376"/>
    </location>
</feature>
<dbReference type="Proteomes" id="UP000054498">
    <property type="component" value="Unassembled WGS sequence"/>
</dbReference>
<feature type="compositionally biased region" description="Low complexity" evidence="3">
    <location>
        <begin position="270"/>
        <end position="283"/>
    </location>
</feature>
<evidence type="ECO:0000256" key="1">
    <source>
        <dbReference type="ARBA" id="ARBA00022723"/>
    </source>
</evidence>
<keyword evidence="6" id="KW-1185">Reference proteome</keyword>
<feature type="region of interest" description="Disordered" evidence="3">
    <location>
        <begin position="270"/>
        <end position="312"/>
    </location>
</feature>
<evidence type="ECO:0000313" key="5">
    <source>
        <dbReference type="EMBL" id="KIY97426.1"/>
    </source>
</evidence>
<dbReference type="InterPro" id="IPR004148">
    <property type="entry name" value="BAR_dom"/>
</dbReference>
<evidence type="ECO:0000256" key="2">
    <source>
        <dbReference type="ARBA" id="ARBA00022833"/>
    </source>
</evidence>
<evidence type="ECO:0000313" key="6">
    <source>
        <dbReference type="Proteomes" id="UP000054498"/>
    </source>
</evidence>
<feature type="compositionally biased region" description="Gly residues" evidence="3">
    <location>
        <begin position="284"/>
        <end position="295"/>
    </location>
</feature>
<dbReference type="RefSeq" id="XP_013896446.1">
    <property type="nucleotide sequence ID" value="XM_014040992.1"/>
</dbReference>
<sequence length="376" mass="41318">MILFDEEDGLDDTPMFKQRADEMEASAKRLKDRCAALLAGAKKYRDGITTMLDATNAFTAALADFGGGSDEESLHLGSAVMSQFIKVFRELAGFYDFLRTQLDLGMIERVQKDWMEGVLAAARDERRKYDRKASDYESARVRHQSLKKLTKREVLEKSHADLATARCGEEEARFELARKLTEVELSKRYSFLELVVGAVHAHLMFFRNGTDLLGRLESPINDALQIGEHLRAEKVLRERGLEDMIRGRKEAADRREALIAREVAALEPVPGSGAPGAGASLDGGAAGNGGPGPASGGSVVLSAGPGGPVQMSSANAELSADIERLIRTTRSTSGQQVSIIKQGYLCKRSQGKGRSDFKRRFFVLDSNGMMYYYSHK</sequence>
<dbReference type="InterPro" id="IPR011993">
    <property type="entry name" value="PH-like_dom_sf"/>
</dbReference>
<organism evidence="5 6">
    <name type="scientific">Monoraphidium neglectum</name>
    <dbReference type="NCBI Taxonomy" id="145388"/>
    <lineage>
        <taxon>Eukaryota</taxon>
        <taxon>Viridiplantae</taxon>
        <taxon>Chlorophyta</taxon>
        <taxon>core chlorophytes</taxon>
        <taxon>Chlorophyceae</taxon>
        <taxon>CS clade</taxon>
        <taxon>Sphaeropleales</taxon>
        <taxon>Selenastraceae</taxon>
        <taxon>Monoraphidium</taxon>
    </lineage>
</organism>
<dbReference type="OrthoDB" id="545828at2759"/>
<dbReference type="InterPro" id="IPR045258">
    <property type="entry name" value="ACAP1/2/3-like"/>
</dbReference>
<dbReference type="KEGG" id="mng:MNEG_10534"/>
<protein>
    <submittedName>
        <fullName evidence="5">ADP-ribosylation factor GTPase-activating protein AGD4</fullName>
    </submittedName>
</protein>
<dbReference type="GO" id="GO:0005737">
    <property type="term" value="C:cytoplasm"/>
    <property type="evidence" value="ECO:0007669"/>
    <property type="project" value="InterPro"/>
</dbReference>
<accession>A0A0D2M8L8</accession>
<dbReference type="GeneID" id="25727706"/>
<dbReference type="GO" id="GO:0005096">
    <property type="term" value="F:GTPase activator activity"/>
    <property type="evidence" value="ECO:0007669"/>
    <property type="project" value="InterPro"/>
</dbReference>
<feature type="domain" description="PH" evidence="4">
    <location>
        <begin position="338"/>
        <end position="376"/>
    </location>
</feature>
<dbReference type="STRING" id="145388.A0A0D2M8L8"/>
<dbReference type="EMBL" id="KK102576">
    <property type="protein sequence ID" value="KIY97426.1"/>
    <property type="molecule type" value="Genomic_DNA"/>
</dbReference>